<evidence type="ECO:0000256" key="4">
    <source>
        <dbReference type="ARBA" id="ARBA00022777"/>
    </source>
</evidence>
<dbReference type="Gene3D" id="3.30.70.890">
    <property type="entry name" value="GHMP kinase, C-terminal domain"/>
    <property type="match status" value="1"/>
</dbReference>
<keyword evidence="6" id="KW-0299">Galactose metabolism</keyword>
<dbReference type="PRINTS" id="PR00959">
    <property type="entry name" value="MEVGALKINASE"/>
</dbReference>
<feature type="domain" description="GHMP kinase N-terminal" evidence="8">
    <location>
        <begin position="95"/>
        <end position="180"/>
    </location>
</feature>
<evidence type="ECO:0000256" key="7">
    <source>
        <dbReference type="NCBIfam" id="TIGR00131"/>
    </source>
</evidence>
<sequence length="386" mass="42708">MTNPHLTHLDLFQQAFAAKPTHFSQAPGRLEILGNHTDYNQGFVLSLAVDRHTQISLRKTQGSLCQLLSPQIETNIREFDLHSINSPLPNKDWLNYPRGIAHILQQNQHALTGFQALITSDIPLSAGMSSSAALEMALVSGLDALFELNLSNKAEIGQACENHYIGANTGLMDQLTSLNGKKDHLLLSEYRHLHLSHLPFPQQLAIVVVNTHVAHDLSQEYNQRRAECESALATLSQKHPDLHSLRDVDLPLLHQSRTSLSQEEYKRALHVVSENSRVHQAQSYLKTHDFTRFGHLLFESHQSSIQNFENSCPELNLLVDIANKSPRCLGARLSGGGFGGISIHLTRAADAAAYAKHVTHIYSQKSGKEATAFVCHSADGATVHPH</sequence>
<dbReference type="InterPro" id="IPR020568">
    <property type="entry name" value="Ribosomal_Su5_D2-typ_SF"/>
</dbReference>
<dbReference type="Proteomes" id="UP001597389">
    <property type="component" value="Unassembled WGS sequence"/>
</dbReference>
<reference evidence="12" key="1">
    <citation type="journal article" date="2019" name="Int. J. Syst. Evol. Microbiol.">
        <title>The Global Catalogue of Microorganisms (GCM) 10K type strain sequencing project: providing services to taxonomists for standard genome sequencing and annotation.</title>
        <authorList>
            <consortium name="The Broad Institute Genomics Platform"/>
            <consortium name="The Broad Institute Genome Sequencing Center for Infectious Disease"/>
            <person name="Wu L."/>
            <person name="Ma J."/>
        </authorList>
    </citation>
    <scope>NUCLEOTIDE SEQUENCE [LARGE SCALE GENOMIC DNA]</scope>
    <source>
        <strain evidence="12">CCUG 57942</strain>
    </source>
</reference>
<dbReference type="PRINTS" id="PR00473">
    <property type="entry name" value="GALCTOKINASE"/>
</dbReference>
<dbReference type="PROSITE" id="PS00627">
    <property type="entry name" value="GHMP_KINASES_ATP"/>
    <property type="match status" value="1"/>
</dbReference>
<keyword evidence="6" id="KW-0119">Carbohydrate metabolism</keyword>
<keyword evidence="2 11" id="KW-0808">Transferase</keyword>
<organism evidence="11 12">
    <name type="scientific">Rubritalea tangerina</name>
    <dbReference type="NCBI Taxonomy" id="430798"/>
    <lineage>
        <taxon>Bacteria</taxon>
        <taxon>Pseudomonadati</taxon>
        <taxon>Verrucomicrobiota</taxon>
        <taxon>Verrucomicrobiia</taxon>
        <taxon>Verrucomicrobiales</taxon>
        <taxon>Rubritaleaceae</taxon>
        <taxon>Rubritalea</taxon>
    </lineage>
</organism>
<dbReference type="Pfam" id="PF08544">
    <property type="entry name" value="GHMP_kinases_C"/>
    <property type="match status" value="1"/>
</dbReference>
<evidence type="ECO:0000313" key="11">
    <source>
        <dbReference type="EMBL" id="MFD2160341.1"/>
    </source>
</evidence>
<dbReference type="InterPro" id="IPR014721">
    <property type="entry name" value="Ribsml_uS5_D2-typ_fold_subgr"/>
</dbReference>
<evidence type="ECO:0000256" key="5">
    <source>
        <dbReference type="ARBA" id="ARBA00022840"/>
    </source>
</evidence>
<dbReference type="InterPro" id="IPR000705">
    <property type="entry name" value="Galactokinase"/>
</dbReference>
<dbReference type="PIRSF" id="PIRSF000530">
    <property type="entry name" value="Galactokinase"/>
    <property type="match status" value="1"/>
</dbReference>
<keyword evidence="12" id="KW-1185">Reference proteome</keyword>
<dbReference type="Pfam" id="PF00288">
    <property type="entry name" value="GHMP_kinases_N"/>
    <property type="match status" value="1"/>
</dbReference>
<dbReference type="RefSeq" id="WP_377088374.1">
    <property type="nucleotide sequence ID" value="NZ_JBHSJL010000014.1"/>
</dbReference>
<dbReference type="Gene3D" id="3.30.230.10">
    <property type="match status" value="1"/>
</dbReference>
<dbReference type="EMBL" id="JBHUJB010000076">
    <property type="protein sequence ID" value="MFD2160341.1"/>
    <property type="molecule type" value="Genomic_DNA"/>
</dbReference>
<protein>
    <recommendedName>
        <fullName evidence="7">Galactokinase</fullName>
        <ecNumber evidence="7">2.7.1.6</ecNumber>
    </recommendedName>
</protein>
<evidence type="ECO:0000256" key="3">
    <source>
        <dbReference type="ARBA" id="ARBA00022741"/>
    </source>
</evidence>
<dbReference type="InterPro" id="IPR006203">
    <property type="entry name" value="GHMP_knse_ATP-bd_CS"/>
</dbReference>
<evidence type="ECO:0000259" key="9">
    <source>
        <dbReference type="Pfam" id="PF08544"/>
    </source>
</evidence>
<dbReference type="SUPFAM" id="SSF54211">
    <property type="entry name" value="Ribosomal protein S5 domain 2-like"/>
    <property type="match status" value="1"/>
</dbReference>
<name>A0ABW4ZEQ6_9BACT</name>
<dbReference type="InterPro" id="IPR006204">
    <property type="entry name" value="GHMP_kinase_N_dom"/>
</dbReference>
<accession>A0ABW4ZEQ6</accession>
<dbReference type="InterPro" id="IPR019539">
    <property type="entry name" value="GalKase_N"/>
</dbReference>
<feature type="domain" description="GHMP kinase C-terminal" evidence="9">
    <location>
        <begin position="283"/>
        <end position="352"/>
    </location>
</feature>
<dbReference type="InterPro" id="IPR036554">
    <property type="entry name" value="GHMP_kinase_C_sf"/>
</dbReference>
<keyword evidence="3" id="KW-0547">Nucleotide-binding</keyword>
<dbReference type="GO" id="GO:0004335">
    <property type="term" value="F:galactokinase activity"/>
    <property type="evidence" value="ECO:0007669"/>
    <property type="project" value="UniProtKB-EC"/>
</dbReference>
<evidence type="ECO:0000259" key="10">
    <source>
        <dbReference type="Pfam" id="PF10509"/>
    </source>
</evidence>
<evidence type="ECO:0000259" key="8">
    <source>
        <dbReference type="Pfam" id="PF00288"/>
    </source>
</evidence>
<dbReference type="EC" id="2.7.1.6" evidence="7"/>
<evidence type="ECO:0000256" key="6">
    <source>
        <dbReference type="ARBA" id="ARBA00023144"/>
    </source>
</evidence>
<evidence type="ECO:0000256" key="2">
    <source>
        <dbReference type="ARBA" id="ARBA00022679"/>
    </source>
</evidence>
<gene>
    <name evidence="11" type="primary">galK</name>
    <name evidence="11" type="ORF">ACFSW8_15665</name>
</gene>
<dbReference type="PANTHER" id="PTHR10457:SF7">
    <property type="entry name" value="GALACTOKINASE-RELATED"/>
    <property type="match status" value="1"/>
</dbReference>
<dbReference type="NCBIfam" id="TIGR00131">
    <property type="entry name" value="gal_kin"/>
    <property type="match status" value="1"/>
</dbReference>
<dbReference type="InterPro" id="IPR013750">
    <property type="entry name" value="GHMP_kinase_C_dom"/>
</dbReference>
<comment type="similarity">
    <text evidence="1">Belongs to the GHMP kinase family. GalK subfamily.</text>
</comment>
<feature type="domain" description="Galactokinase N-terminal" evidence="10">
    <location>
        <begin position="11"/>
        <end position="58"/>
    </location>
</feature>
<proteinExistence type="inferred from homology"/>
<evidence type="ECO:0000256" key="1">
    <source>
        <dbReference type="ARBA" id="ARBA00006566"/>
    </source>
</evidence>
<dbReference type="Pfam" id="PF10509">
    <property type="entry name" value="GalKase_gal_bdg"/>
    <property type="match status" value="1"/>
</dbReference>
<keyword evidence="5" id="KW-0067">ATP-binding</keyword>
<keyword evidence="4" id="KW-0418">Kinase</keyword>
<comment type="caution">
    <text evidence="11">The sequence shown here is derived from an EMBL/GenBank/DDBJ whole genome shotgun (WGS) entry which is preliminary data.</text>
</comment>
<dbReference type="PANTHER" id="PTHR10457">
    <property type="entry name" value="MEVALONATE KINASE/GALACTOKINASE"/>
    <property type="match status" value="1"/>
</dbReference>
<evidence type="ECO:0000313" key="12">
    <source>
        <dbReference type="Proteomes" id="UP001597389"/>
    </source>
</evidence>
<dbReference type="SUPFAM" id="SSF55060">
    <property type="entry name" value="GHMP Kinase, C-terminal domain"/>
    <property type="match status" value="1"/>
</dbReference>
<dbReference type="InterPro" id="IPR006206">
    <property type="entry name" value="Mevalonate/galactokinase"/>
</dbReference>